<dbReference type="InterPro" id="IPR023393">
    <property type="entry name" value="START-like_dom_sf"/>
</dbReference>
<comment type="caution">
    <text evidence="1">The sequence shown here is derived from an EMBL/GenBank/DDBJ whole genome shotgun (WGS) entry which is preliminary data.</text>
</comment>
<keyword evidence="2" id="KW-1185">Reference proteome</keyword>
<dbReference type="RefSeq" id="WP_034988266.1">
    <property type="nucleotide sequence ID" value="NZ_AYZF01000013.1"/>
</dbReference>
<dbReference type="SUPFAM" id="SSF55961">
    <property type="entry name" value="Bet v1-like"/>
    <property type="match status" value="1"/>
</dbReference>
<sequence length="140" mass="15676">MKELFTNLITINTAPEVIQNILKNPQHLLEWVPEIQVVNADHNRFEIKRDSSALNQQEVLTIATTADSITYHSTGGRLAYDALFKITATDRKTIVEQTLLLTDQPSLPLPTGILAPIAKHSFKQNLNALKRLAESIGYQD</sequence>
<gene>
    <name evidence="1" type="ORF">FD15_GL001494</name>
</gene>
<proteinExistence type="predicted"/>
<organism evidence="1 2">
    <name type="scientific">Liquorilactobacillus sucicola DSM 21376 = JCM 15457</name>
    <dbReference type="NCBI Taxonomy" id="1423806"/>
    <lineage>
        <taxon>Bacteria</taxon>
        <taxon>Bacillati</taxon>
        <taxon>Bacillota</taxon>
        <taxon>Bacilli</taxon>
        <taxon>Lactobacillales</taxon>
        <taxon>Lactobacillaceae</taxon>
        <taxon>Liquorilactobacillus</taxon>
    </lineage>
</organism>
<dbReference type="Gene3D" id="3.30.530.20">
    <property type="match status" value="1"/>
</dbReference>
<dbReference type="eggNOG" id="ENOG5034BQY">
    <property type="taxonomic scope" value="Bacteria"/>
</dbReference>
<reference evidence="1 2" key="1">
    <citation type="journal article" date="2015" name="Genome Announc.">
        <title>Expanding the biotechnology potential of lactobacilli through comparative genomics of 213 strains and associated genera.</title>
        <authorList>
            <person name="Sun Z."/>
            <person name="Harris H.M."/>
            <person name="McCann A."/>
            <person name="Guo C."/>
            <person name="Argimon S."/>
            <person name="Zhang W."/>
            <person name="Yang X."/>
            <person name="Jeffery I.B."/>
            <person name="Cooney J.C."/>
            <person name="Kagawa T.F."/>
            <person name="Liu W."/>
            <person name="Song Y."/>
            <person name="Salvetti E."/>
            <person name="Wrobel A."/>
            <person name="Rasinkangas P."/>
            <person name="Parkhill J."/>
            <person name="Rea M.C."/>
            <person name="O'Sullivan O."/>
            <person name="Ritari J."/>
            <person name="Douillard F.P."/>
            <person name="Paul Ross R."/>
            <person name="Yang R."/>
            <person name="Briner A.E."/>
            <person name="Felis G.E."/>
            <person name="de Vos W.M."/>
            <person name="Barrangou R."/>
            <person name="Klaenhammer T.R."/>
            <person name="Caufield P.W."/>
            <person name="Cui Y."/>
            <person name="Zhang H."/>
            <person name="O'Toole P.W."/>
        </authorList>
    </citation>
    <scope>NUCLEOTIDE SEQUENCE [LARGE SCALE GENOMIC DNA]</scope>
    <source>
        <strain evidence="1 2">DSM 21376</strain>
    </source>
</reference>
<dbReference type="AlphaFoldDB" id="A0A023CWH7"/>
<evidence type="ECO:0000313" key="1">
    <source>
        <dbReference type="EMBL" id="KRN06292.1"/>
    </source>
</evidence>
<dbReference type="STRING" id="1423806.FD15_GL001494"/>
<protein>
    <submittedName>
        <fullName evidence="1">Uncharacterized protein</fullName>
    </submittedName>
</protein>
<accession>A0A023CWH7</accession>
<evidence type="ECO:0000313" key="2">
    <source>
        <dbReference type="Proteomes" id="UP000050961"/>
    </source>
</evidence>
<dbReference type="EMBL" id="AYZF01000013">
    <property type="protein sequence ID" value="KRN06292.1"/>
    <property type="molecule type" value="Genomic_DNA"/>
</dbReference>
<name>A0A023CWH7_9LACO</name>
<dbReference type="PATRIC" id="fig|1423806.3.peg.1514"/>
<dbReference type="Proteomes" id="UP000050961">
    <property type="component" value="Unassembled WGS sequence"/>
</dbReference>
<dbReference type="OrthoDB" id="2190459at2"/>